<dbReference type="STRING" id="494016.SAMN04487965_0594"/>
<evidence type="ECO:0000313" key="2">
    <source>
        <dbReference type="Proteomes" id="UP000184170"/>
    </source>
</evidence>
<protein>
    <submittedName>
        <fullName evidence="1">Uncharacterized protein</fullName>
    </submittedName>
</protein>
<proteinExistence type="predicted"/>
<keyword evidence="2" id="KW-1185">Reference proteome</keyword>
<dbReference type="EMBL" id="FQVA01000001">
    <property type="protein sequence ID" value="SHE76073.1"/>
    <property type="molecule type" value="Genomic_DNA"/>
</dbReference>
<sequence>MSKPAFNMDATMEALREGNDLSGEVGNSYKDIRTHCRCRTSGGWSTFWHGVRLNE</sequence>
<reference evidence="2" key="1">
    <citation type="submission" date="2016-11" db="EMBL/GenBank/DDBJ databases">
        <authorList>
            <person name="Varghese N."/>
            <person name="Submissions S."/>
        </authorList>
    </citation>
    <scope>NUCLEOTIDE SEQUENCE [LARGE SCALE GENOMIC DNA]</scope>
    <source>
        <strain evidence="2">CGMCC 1.7063</strain>
    </source>
</reference>
<organism evidence="1 2">
    <name type="scientific">Microbulbifer donghaiensis</name>
    <dbReference type="NCBI Taxonomy" id="494016"/>
    <lineage>
        <taxon>Bacteria</taxon>
        <taxon>Pseudomonadati</taxon>
        <taxon>Pseudomonadota</taxon>
        <taxon>Gammaproteobacteria</taxon>
        <taxon>Cellvibrionales</taxon>
        <taxon>Microbulbiferaceae</taxon>
        <taxon>Microbulbifer</taxon>
    </lineage>
</organism>
<dbReference type="AlphaFoldDB" id="A0A1M4W4N8"/>
<dbReference type="Proteomes" id="UP000184170">
    <property type="component" value="Unassembled WGS sequence"/>
</dbReference>
<accession>A0A1M4W4N8</accession>
<evidence type="ECO:0000313" key="1">
    <source>
        <dbReference type="EMBL" id="SHE76073.1"/>
    </source>
</evidence>
<name>A0A1M4W4N8_9GAMM</name>
<gene>
    <name evidence="1" type="ORF">SAMN04487965_0594</name>
</gene>